<proteinExistence type="predicted"/>
<dbReference type="EMBL" id="JALNTZ010000002">
    <property type="protein sequence ID" value="KAJ3661114.1"/>
    <property type="molecule type" value="Genomic_DNA"/>
</dbReference>
<evidence type="ECO:0000313" key="4">
    <source>
        <dbReference type="Proteomes" id="UP001168821"/>
    </source>
</evidence>
<feature type="transmembrane region" description="Helical" evidence="2">
    <location>
        <begin position="6"/>
        <end position="26"/>
    </location>
</feature>
<keyword evidence="2" id="KW-1133">Transmembrane helix</keyword>
<keyword evidence="2" id="KW-0472">Membrane</keyword>
<gene>
    <name evidence="3" type="ORF">Zmor_005529</name>
</gene>
<evidence type="ECO:0000256" key="2">
    <source>
        <dbReference type="SAM" id="Phobius"/>
    </source>
</evidence>
<dbReference type="AlphaFoldDB" id="A0AA38IUN6"/>
<evidence type="ECO:0000256" key="1">
    <source>
        <dbReference type="SAM" id="MobiDB-lite"/>
    </source>
</evidence>
<keyword evidence="4" id="KW-1185">Reference proteome</keyword>
<feature type="region of interest" description="Disordered" evidence="1">
    <location>
        <begin position="108"/>
        <end position="129"/>
    </location>
</feature>
<name>A0AA38IUN6_9CUCU</name>
<evidence type="ECO:0000313" key="3">
    <source>
        <dbReference type="EMBL" id="KAJ3661114.1"/>
    </source>
</evidence>
<reference evidence="3" key="1">
    <citation type="journal article" date="2023" name="G3 (Bethesda)">
        <title>Whole genome assemblies of Zophobas morio and Tenebrio molitor.</title>
        <authorList>
            <person name="Kaur S."/>
            <person name="Stinson S.A."/>
            <person name="diCenzo G.C."/>
        </authorList>
    </citation>
    <scope>NUCLEOTIDE SEQUENCE</scope>
    <source>
        <strain evidence="3">QUZm001</strain>
    </source>
</reference>
<dbReference type="Proteomes" id="UP001168821">
    <property type="component" value="Unassembled WGS sequence"/>
</dbReference>
<protein>
    <submittedName>
        <fullName evidence="3">Uncharacterized protein</fullName>
    </submittedName>
</protein>
<comment type="caution">
    <text evidence="3">The sequence shown here is derived from an EMBL/GenBank/DDBJ whole genome shotgun (WGS) entry which is preliminary data.</text>
</comment>
<organism evidence="3 4">
    <name type="scientific">Zophobas morio</name>
    <dbReference type="NCBI Taxonomy" id="2755281"/>
    <lineage>
        <taxon>Eukaryota</taxon>
        <taxon>Metazoa</taxon>
        <taxon>Ecdysozoa</taxon>
        <taxon>Arthropoda</taxon>
        <taxon>Hexapoda</taxon>
        <taxon>Insecta</taxon>
        <taxon>Pterygota</taxon>
        <taxon>Neoptera</taxon>
        <taxon>Endopterygota</taxon>
        <taxon>Coleoptera</taxon>
        <taxon>Polyphaga</taxon>
        <taxon>Cucujiformia</taxon>
        <taxon>Tenebrionidae</taxon>
        <taxon>Zophobas</taxon>
    </lineage>
</organism>
<accession>A0AA38IUN6</accession>
<sequence length="129" mass="13784">MTTTTLIAAIVSGVACVACFLWATCLKYCRNSKNPGANQQEDIFNISSRVQGQGQWPTHDAHVSLDHFAITNEINKYNDDPPTYEEAMNIAASNNNNTVVPAVVPKTTITPSSTTTTTTTTSTSTSAAN</sequence>
<keyword evidence="2" id="KW-0812">Transmembrane</keyword>